<dbReference type="EMBL" id="JACXAI010000030">
    <property type="protein sequence ID" value="MBD1382373.1"/>
    <property type="molecule type" value="Genomic_DNA"/>
</dbReference>
<dbReference type="SUPFAM" id="SSF159774">
    <property type="entry name" value="YerB-like"/>
    <property type="match status" value="1"/>
</dbReference>
<evidence type="ECO:0000313" key="4">
    <source>
        <dbReference type="Proteomes" id="UP000626844"/>
    </source>
</evidence>
<evidence type="ECO:0000259" key="1">
    <source>
        <dbReference type="Pfam" id="PF11258"/>
    </source>
</evidence>
<dbReference type="RefSeq" id="WP_191160501.1">
    <property type="nucleotide sequence ID" value="NZ_JACXAI010000030.1"/>
</dbReference>
<name>A0A926NLX7_9BACI</name>
<dbReference type="InterPro" id="IPR021416">
    <property type="entry name" value="DUF3048_N"/>
</dbReference>
<protein>
    <submittedName>
        <fullName evidence="3">DUF3048 domain-containing protein</fullName>
    </submittedName>
</protein>
<sequence length="345" mass="38682">MKWRWVFLLTFVFIFLNGCNNEDPEAGREQEPQQEKNVTETEEEAAFYPLSGEAAEGKINQRPVAVMVNNHPKARPQSGLHEADVVYEVLAEGEVTRFLAIYQSKQPEIIGPVRSARDYYVDLSKGFNSIYVSHGWSPGAQEKLESGEADFVNGLFYDGSLFWRADHAKAPHNSYTSYKNILKGAEKDEISTEGSAEPFTFYTEEELSSIEGEKVDKVSVPFGKSKIYESTYQYNKSLNKYERLSNGEQTIDRETKDPVLISNVFIVEANHDIKDQQGRRTIDLESGGQGLLLQGGGAKGVNWENRDGRIVPVSAGELVKFVPGMTWICIVPDYSMITIEPAKGE</sequence>
<organism evidence="3 4">
    <name type="scientific">Metabacillus arenae</name>
    <dbReference type="NCBI Taxonomy" id="2771434"/>
    <lineage>
        <taxon>Bacteria</taxon>
        <taxon>Bacillati</taxon>
        <taxon>Bacillota</taxon>
        <taxon>Bacilli</taxon>
        <taxon>Bacillales</taxon>
        <taxon>Bacillaceae</taxon>
        <taxon>Metabacillus</taxon>
    </lineage>
</organism>
<comment type="caution">
    <text evidence="3">The sequence shown here is derived from an EMBL/GenBank/DDBJ whole genome shotgun (WGS) entry which is preliminary data.</text>
</comment>
<dbReference type="Gene3D" id="3.50.90.10">
    <property type="entry name" value="YerB-like"/>
    <property type="match status" value="1"/>
</dbReference>
<evidence type="ECO:0000313" key="3">
    <source>
        <dbReference type="EMBL" id="MBD1382373.1"/>
    </source>
</evidence>
<dbReference type="InterPro" id="IPR035328">
    <property type="entry name" value="DUF3048_C"/>
</dbReference>
<dbReference type="Pfam" id="PF11258">
    <property type="entry name" value="DUF3048"/>
    <property type="match status" value="1"/>
</dbReference>
<dbReference type="Pfam" id="PF17479">
    <property type="entry name" value="DUF3048_C"/>
    <property type="match status" value="1"/>
</dbReference>
<keyword evidence="4" id="KW-1185">Reference proteome</keyword>
<feature type="domain" description="DUF3048" evidence="1">
    <location>
        <begin position="50"/>
        <end position="190"/>
    </location>
</feature>
<dbReference type="InterPro" id="IPR023158">
    <property type="entry name" value="YerB-like_sf"/>
</dbReference>
<dbReference type="Proteomes" id="UP000626844">
    <property type="component" value="Unassembled WGS sequence"/>
</dbReference>
<proteinExistence type="predicted"/>
<feature type="domain" description="DUF3048" evidence="2">
    <location>
        <begin position="219"/>
        <end position="328"/>
    </location>
</feature>
<gene>
    <name evidence="3" type="ORF">IC621_19325</name>
</gene>
<evidence type="ECO:0000259" key="2">
    <source>
        <dbReference type="Pfam" id="PF17479"/>
    </source>
</evidence>
<accession>A0A926NLX7</accession>
<reference evidence="3" key="1">
    <citation type="submission" date="2020-09" db="EMBL/GenBank/DDBJ databases">
        <title>A novel bacterium of genus Bacillus, isolated from South China Sea.</title>
        <authorList>
            <person name="Huang H."/>
            <person name="Mo K."/>
            <person name="Hu Y."/>
        </authorList>
    </citation>
    <scope>NUCLEOTIDE SEQUENCE</scope>
    <source>
        <strain evidence="3">IB182487</strain>
    </source>
</reference>
<dbReference type="AlphaFoldDB" id="A0A926NLX7"/>